<gene>
    <name evidence="1" type="ORF">HPB50_024047</name>
</gene>
<reference evidence="1" key="1">
    <citation type="submission" date="2020-05" db="EMBL/GenBank/DDBJ databases">
        <title>Large-scale comparative analyses of tick genomes elucidate their genetic diversity and vector capacities.</title>
        <authorList>
            <person name="Jia N."/>
            <person name="Wang J."/>
            <person name="Shi W."/>
            <person name="Du L."/>
            <person name="Sun Y."/>
            <person name="Zhan W."/>
            <person name="Jiang J."/>
            <person name="Wang Q."/>
            <person name="Zhang B."/>
            <person name="Ji P."/>
            <person name="Sakyi L.B."/>
            <person name="Cui X."/>
            <person name="Yuan T."/>
            <person name="Jiang B."/>
            <person name="Yang W."/>
            <person name="Lam T.T.-Y."/>
            <person name="Chang Q."/>
            <person name="Ding S."/>
            <person name="Wang X."/>
            <person name="Zhu J."/>
            <person name="Ruan X."/>
            <person name="Zhao L."/>
            <person name="Wei J."/>
            <person name="Que T."/>
            <person name="Du C."/>
            <person name="Cheng J."/>
            <person name="Dai P."/>
            <person name="Han X."/>
            <person name="Huang E."/>
            <person name="Gao Y."/>
            <person name="Liu J."/>
            <person name="Shao H."/>
            <person name="Ye R."/>
            <person name="Li L."/>
            <person name="Wei W."/>
            <person name="Wang X."/>
            <person name="Wang C."/>
            <person name="Yang T."/>
            <person name="Huo Q."/>
            <person name="Li W."/>
            <person name="Guo W."/>
            <person name="Chen H."/>
            <person name="Zhou L."/>
            <person name="Ni X."/>
            <person name="Tian J."/>
            <person name="Zhou Y."/>
            <person name="Sheng Y."/>
            <person name="Liu T."/>
            <person name="Pan Y."/>
            <person name="Xia L."/>
            <person name="Li J."/>
            <person name="Zhao F."/>
            <person name="Cao W."/>
        </authorList>
    </citation>
    <scope>NUCLEOTIDE SEQUENCE</scope>
    <source>
        <strain evidence="1">Hyas-2018</strain>
    </source>
</reference>
<evidence type="ECO:0000313" key="1">
    <source>
        <dbReference type="EMBL" id="KAH6936884.1"/>
    </source>
</evidence>
<protein>
    <submittedName>
        <fullName evidence="1">Uncharacterized protein</fullName>
    </submittedName>
</protein>
<dbReference type="EMBL" id="CM023483">
    <property type="protein sequence ID" value="KAH6936884.1"/>
    <property type="molecule type" value="Genomic_DNA"/>
</dbReference>
<sequence length="165" mass="17936">MAFLEAPCSTLATSVLRAQDGNIPLFLAVEAGNHGVCRDLLGAMTREQVCYVHPTTGNTALHLAARRRDLDIMRFLVECQSPINHQNAEGQTPLHVAAREGDEQAVKLFHHAGANPNLIDNEDRTPLHIATQLGHVGVVELLIDKYKASVHHRTKVSVRNGSGAV</sequence>
<evidence type="ECO:0000313" key="2">
    <source>
        <dbReference type="Proteomes" id="UP000821845"/>
    </source>
</evidence>
<name>A0ACB7SSH1_HYAAI</name>
<comment type="caution">
    <text evidence="1">The sequence shown here is derived from an EMBL/GenBank/DDBJ whole genome shotgun (WGS) entry which is preliminary data.</text>
</comment>
<accession>A0ACB7SSH1</accession>
<keyword evidence="2" id="KW-1185">Reference proteome</keyword>
<dbReference type="Proteomes" id="UP000821845">
    <property type="component" value="Chromosome 3"/>
</dbReference>
<proteinExistence type="predicted"/>
<organism evidence="1 2">
    <name type="scientific">Hyalomma asiaticum</name>
    <name type="common">Tick</name>
    <dbReference type="NCBI Taxonomy" id="266040"/>
    <lineage>
        <taxon>Eukaryota</taxon>
        <taxon>Metazoa</taxon>
        <taxon>Ecdysozoa</taxon>
        <taxon>Arthropoda</taxon>
        <taxon>Chelicerata</taxon>
        <taxon>Arachnida</taxon>
        <taxon>Acari</taxon>
        <taxon>Parasitiformes</taxon>
        <taxon>Ixodida</taxon>
        <taxon>Ixodoidea</taxon>
        <taxon>Ixodidae</taxon>
        <taxon>Hyalomminae</taxon>
        <taxon>Hyalomma</taxon>
    </lineage>
</organism>